<evidence type="ECO:0008006" key="9">
    <source>
        <dbReference type="Google" id="ProtNLM"/>
    </source>
</evidence>
<feature type="compositionally biased region" description="Low complexity" evidence="6">
    <location>
        <begin position="32"/>
        <end position="44"/>
    </location>
</feature>
<keyword evidence="2" id="KW-0678">Repressor</keyword>
<dbReference type="InterPro" id="IPR013907">
    <property type="entry name" value="Sds3"/>
</dbReference>
<evidence type="ECO:0000256" key="5">
    <source>
        <dbReference type="ARBA" id="ARBA00023242"/>
    </source>
</evidence>
<dbReference type="RefSeq" id="XP_022456677.1">
    <property type="nucleotide sequence ID" value="XM_022605183.1"/>
</dbReference>
<feature type="compositionally biased region" description="Basic and acidic residues" evidence="6">
    <location>
        <begin position="1"/>
        <end position="12"/>
    </location>
</feature>
<evidence type="ECO:0000313" key="7">
    <source>
        <dbReference type="EMBL" id="CDK24660.1"/>
    </source>
</evidence>
<name>W6MS63_9ASCO</name>
<dbReference type="PANTHER" id="PTHR21964">
    <property type="entry name" value="BREAST CANCER METASTASIS-SUPPRESSOR 1"/>
    <property type="match status" value="1"/>
</dbReference>
<evidence type="ECO:0000256" key="2">
    <source>
        <dbReference type="ARBA" id="ARBA00022491"/>
    </source>
</evidence>
<feature type="compositionally biased region" description="Acidic residues" evidence="6">
    <location>
        <begin position="135"/>
        <end position="157"/>
    </location>
</feature>
<dbReference type="GO" id="GO:0005654">
    <property type="term" value="C:nucleoplasm"/>
    <property type="evidence" value="ECO:0007669"/>
    <property type="project" value="UniProtKB-ARBA"/>
</dbReference>
<keyword evidence="8" id="KW-1185">Reference proteome</keyword>
<feature type="compositionally biased region" description="Basic and acidic residues" evidence="6">
    <location>
        <begin position="83"/>
        <end position="118"/>
    </location>
</feature>
<dbReference type="HOGENOM" id="CLU_776263_0_0_1"/>
<keyword evidence="3" id="KW-0805">Transcription regulation</keyword>
<evidence type="ECO:0000256" key="3">
    <source>
        <dbReference type="ARBA" id="ARBA00023015"/>
    </source>
</evidence>
<dbReference type="Proteomes" id="UP000019384">
    <property type="component" value="Unassembled WGS sequence"/>
</dbReference>
<comment type="subcellular location">
    <subcellularLocation>
        <location evidence="1">Nucleus</location>
    </subcellularLocation>
</comment>
<evidence type="ECO:0000313" key="8">
    <source>
        <dbReference type="Proteomes" id="UP000019384"/>
    </source>
</evidence>
<organism evidence="7 8">
    <name type="scientific">Kuraishia capsulata CBS 1993</name>
    <dbReference type="NCBI Taxonomy" id="1382522"/>
    <lineage>
        <taxon>Eukaryota</taxon>
        <taxon>Fungi</taxon>
        <taxon>Dikarya</taxon>
        <taxon>Ascomycota</taxon>
        <taxon>Saccharomycotina</taxon>
        <taxon>Pichiomycetes</taxon>
        <taxon>Pichiales</taxon>
        <taxon>Pichiaceae</taxon>
        <taxon>Kuraishia</taxon>
    </lineage>
</organism>
<feature type="region of interest" description="Disordered" evidence="6">
    <location>
        <begin position="1"/>
        <end position="46"/>
    </location>
</feature>
<accession>W6MS63</accession>
<protein>
    <recommendedName>
        <fullName evidence="9">Transcriptional regulatory protein DEP1</fullName>
    </recommendedName>
</protein>
<reference evidence="7" key="2">
    <citation type="submission" date="2014-02" db="EMBL/GenBank/DDBJ databases">
        <title>Complete DNA sequence of /Kuraishia capsulata/ illustrates novel genomic features among budding yeasts (/Saccharomycotina/).</title>
        <authorList>
            <person name="Morales L."/>
            <person name="Noel B."/>
            <person name="Porcel B."/>
            <person name="Marcet-Houben M."/>
            <person name="Hullo M-F."/>
            <person name="Sacerdot C."/>
            <person name="Tekaia F."/>
            <person name="Leh-Louis V."/>
            <person name="Despons L."/>
            <person name="Khanna V."/>
            <person name="Aury J-M."/>
            <person name="Barbe V."/>
            <person name="Couloux A."/>
            <person name="Labadie K."/>
            <person name="Pelletier E."/>
            <person name="Souciet J-L."/>
            <person name="Boekhout T."/>
            <person name="Gabaldon T."/>
            <person name="Wincker P."/>
            <person name="Dujon B."/>
        </authorList>
    </citation>
    <scope>NUCLEOTIDE SEQUENCE</scope>
    <source>
        <strain evidence="7">CBS 1993</strain>
    </source>
</reference>
<dbReference type="Pfam" id="PF08598">
    <property type="entry name" value="Sds3"/>
    <property type="match status" value="1"/>
</dbReference>
<keyword evidence="5" id="KW-0539">Nucleus</keyword>
<dbReference type="GeneID" id="34518065"/>
<keyword evidence="4" id="KW-0804">Transcription</keyword>
<dbReference type="GO" id="GO:0010468">
    <property type="term" value="P:regulation of gene expression"/>
    <property type="evidence" value="ECO:0007669"/>
    <property type="project" value="UniProtKB-ARBA"/>
</dbReference>
<reference evidence="7" key="1">
    <citation type="submission" date="2013-12" db="EMBL/GenBank/DDBJ databases">
        <authorList>
            <person name="Genoscope - CEA"/>
        </authorList>
    </citation>
    <scope>NUCLEOTIDE SEQUENCE</scope>
    <source>
        <strain evidence="7">CBS 1993</strain>
    </source>
</reference>
<gene>
    <name evidence="7" type="ORF">KUCA_T00000626001</name>
</gene>
<dbReference type="STRING" id="1382522.W6MS63"/>
<dbReference type="EMBL" id="HG793125">
    <property type="protein sequence ID" value="CDK24660.1"/>
    <property type="molecule type" value="Genomic_DNA"/>
</dbReference>
<feature type="compositionally biased region" description="Polar residues" evidence="6">
    <location>
        <begin position="13"/>
        <end position="25"/>
    </location>
</feature>
<proteinExistence type="predicted"/>
<evidence type="ECO:0000256" key="4">
    <source>
        <dbReference type="ARBA" id="ARBA00023163"/>
    </source>
</evidence>
<feature type="region of interest" description="Disordered" evidence="6">
    <location>
        <begin position="58"/>
        <end position="158"/>
    </location>
</feature>
<evidence type="ECO:0000256" key="1">
    <source>
        <dbReference type="ARBA" id="ARBA00004123"/>
    </source>
</evidence>
<dbReference type="SMART" id="SM01401">
    <property type="entry name" value="Sds3"/>
    <property type="match status" value="1"/>
</dbReference>
<dbReference type="AlphaFoldDB" id="W6MS63"/>
<evidence type="ECO:0000256" key="6">
    <source>
        <dbReference type="SAM" id="MobiDB-lite"/>
    </source>
</evidence>
<dbReference type="OrthoDB" id="20886at2759"/>
<sequence>MSISDKAQEISREQTPNTDIPSSSPLKKEIAESSSELSDINSSEVETDLMEDIIDSDLQRMATLDGDSNSNSNAIEEDDDDDTFVKNESDSAVESRKRRNLDGESDQKRRKLSDSKPDEDVDEDPSNDKEQGSKEEEEDDEEEQAEALEGDNDDEEEKEKLRAVALADLTDIEVGFAELKDSIFQNQLSRLQFELELCVNGSHPEFINFVSIINKNYEKRLSYITNSQRYQLKCIDDQTNAQRAQVHQQFIKNCQDLKTEYLWETTSEWYDINEERRKLDNKVLDIPDYYQFNPMLSTRDENDVIPELVSQRNGLLLEISQLKGLQKYVGFPSALYDLRSARKADIDKDLLEMGIRK</sequence>